<keyword evidence="1" id="KW-0347">Helicase</keyword>
<dbReference type="GeneID" id="108663210"/>
<keyword evidence="1" id="KW-0234">DNA repair</keyword>
<evidence type="ECO:0000259" key="3">
    <source>
        <dbReference type="Pfam" id="PF14214"/>
    </source>
</evidence>
<dbReference type="EC" id="5.6.2.3" evidence="1"/>
<dbReference type="RefSeq" id="XP_017982268.1">
    <property type="nucleotide sequence ID" value="XM_018126779.1"/>
</dbReference>
<dbReference type="AlphaFoldDB" id="A0AB32WS10"/>
<feature type="domain" description="DNA helicase Pif1-like DEAD-box helicase" evidence="2">
    <location>
        <begin position="404"/>
        <end position="615"/>
    </location>
</feature>
<dbReference type="Proteomes" id="UP000694886">
    <property type="component" value="Chromosome 9"/>
</dbReference>
<feature type="domain" description="Helitron helicase-like" evidence="3">
    <location>
        <begin position="2"/>
        <end position="96"/>
    </location>
</feature>
<dbReference type="Pfam" id="PF14214">
    <property type="entry name" value="Helitron_like_N"/>
    <property type="match status" value="1"/>
</dbReference>
<keyword evidence="1" id="KW-0547">Nucleotide-binding</keyword>
<comment type="catalytic activity">
    <reaction evidence="1">
        <text>ATP + H2O = ADP + phosphate + H(+)</text>
        <dbReference type="Rhea" id="RHEA:13065"/>
        <dbReference type="ChEBI" id="CHEBI:15377"/>
        <dbReference type="ChEBI" id="CHEBI:15378"/>
        <dbReference type="ChEBI" id="CHEBI:30616"/>
        <dbReference type="ChEBI" id="CHEBI:43474"/>
        <dbReference type="ChEBI" id="CHEBI:456216"/>
        <dbReference type="EC" id="5.6.2.3"/>
    </reaction>
</comment>
<evidence type="ECO:0000313" key="4">
    <source>
        <dbReference type="Proteomes" id="UP000694886"/>
    </source>
</evidence>
<dbReference type="SUPFAM" id="SSF52540">
    <property type="entry name" value="P-loop containing nucleoside triphosphate hydrolases"/>
    <property type="match status" value="1"/>
</dbReference>
<dbReference type="GO" id="GO:0000723">
    <property type="term" value="P:telomere maintenance"/>
    <property type="evidence" value="ECO:0007669"/>
    <property type="project" value="InterPro"/>
</dbReference>
<evidence type="ECO:0000259" key="2">
    <source>
        <dbReference type="Pfam" id="PF05970"/>
    </source>
</evidence>
<sequence length="736" mass="83890">MQNYQDAMAICTYYGYPDLFITFTCNSRWPEIIAALKFIDGQRVEDRPDIVCRVFKIRLRCFIKELVDDQHFGKVRAVIYTIEFQKRGLPHAHILLWLHLDNRCLSPKDIDCIISAEIPDSNIDPSSYKAFIDFMVHGPCGTMKPNAICMIKNQCSKHYPIKFQPRTLLPEDGVPLYRRRNQSKAILLDVKSGFEIDNRYIVPHNRNLLVKYQSHINVEICNKARSIKYLFKYLSKGPDKIRVAIEQSATANASNIHMTFTAVDEIKNYLDCRYVSAHEACWRLFSFELHYRDPSVERLPIHFPNQQRVSFCDNDCLLRVLSRPGIRVQNSQNGWKLMHYMKMHDVPSDFKDLRTVDGILYESFQAACNALGLLGDDKEWDDALAQASQWAMPYQLRQLFTTIIYHAVLQSVAHDEGTFFFVYGHGGTGKTFLWKTIICALKGIGQVVLTVTSSGIASLLLPRGRTAHSKFKIPIDVDDLSTCEIKKGTQLARLLQKTALILWDEAPMIHRNCLEALHRSLQDIMLDDTRHENNKTFGKKTVFLGGDFGQILPVIPSGSKHDVINASICKSPLWEHCKIFTLQTNMRLLSRSLDQTATGEIEDFATWILYVGDGCAQGIGPNVDDDTTIIKIPNDLLVSPGNNPIQTICSTIYPDFAKKITDISYLQHTAIVTPYNDTITLINEFMFSELPGDIKTYLSCDTISKSSLSTRDEDFLYPIEFLNSLSFNGIRTINFN</sequence>
<protein>
    <recommendedName>
        <fullName evidence="1">ATP-dependent DNA helicase</fullName>
        <ecNumber evidence="1">5.6.2.3</ecNumber>
    </recommendedName>
</protein>
<dbReference type="PANTHER" id="PTHR10492:SF90">
    <property type="entry name" value="ATP-DEPENDENT DNA HELICASE"/>
    <property type="match status" value="1"/>
</dbReference>
<dbReference type="InterPro" id="IPR010285">
    <property type="entry name" value="DNA_helicase_pif1-like_DEAD"/>
</dbReference>
<organism evidence="4 5">
    <name type="scientific">Theobroma cacao</name>
    <name type="common">Cacao</name>
    <name type="synonym">Cocoa</name>
    <dbReference type="NCBI Taxonomy" id="3641"/>
    <lineage>
        <taxon>Eukaryota</taxon>
        <taxon>Viridiplantae</taxon>
        <taxon>Streptophyta</taxon>
        <taxon>Embryophyta</taxon>
        <taxon>Tracheophyta</taxon>
        <taxon>Spermatophyta</taxon>
        <taxon>Magnoliopsida</taxon>
        <taxon>eudicotyledons</taxon>
        <taxon>Gunneridae</taxon>
        <taxon>Pentapetalae</taxon>
        <taxon>rosids</taxon>
        <taxon>malvids</taxon>
        <taxon>Malvales</taxon>
        <taxon>Malvaceae</taxon>
        <taxon>Byttnerioideae</taxon>
        <taxon>Theobroma</taxon>
    </lineage>
</organism>
<reference evidence="5" key="2">
    <citation type="submission" date="2025-08" db="UniProtKB">
        <authorList>
            <consortium name="RefSeq"/>
        </authorList>
    </citation>
    <scope>IDENTIFICATION</scope>
</reference>
<name>A0AB32WS10_THECC</name>
<keyword evidence="1" id="KW-0067">ATP-binding</keyword>
<evidence type="ECO:0000256" key="1">
    <source>
        <dbReference type="RuleBase" id="RU363044"/>
    </source>
</evidence>
<dbReference type="Gramene" id="Tc09v2_t008360.1">
    <property type="protein sequence ID" value="Tc09v2_p008360.1"/>
    <property type="gene ID" value="Tc09v2_g008360"/>
</dbReference>
<dbReference type="InterPro" id="IPR027417">
    <property type="entry name" value="P-loop_NTPase"/>
</dbReference>
<dbReference type="KEGG" id="tcc:108663210"/>
<comment type="cofactor">
    <cofactor evidence="1">
        <name>Mg(2+)</name>
        <dbReference type="ChEBI" id="CHEBI:18420"/>
    </cofactor>
</comment>
<dbReference type="Pfam" id="PF05970">
    <property type="entry name" value="PIF1"/>
    <property type="match status" value="1"/>
</dbReference>
<dbReference type="GO" id="GO:0016787">
    <property type="term" value="F:hydrolase activity"/>
    <property type="evidence" value="ECO:0007669"/>
    <property type="project" value="UniProtKB-KW"/>
</dbReference>
<reference evidence="4" key="1">
    <citation type="journal article" date="1997" name="Nucleic Acids Res.">
        <title>tRNAscan-SE: a program for improved detection of transfer RNA genes in genomic sequence.</title>
        <authorList>
            <person name="Lowe T.M."/>
            <person name="Eddy S.R."/>
        </authorList>
    </citation>
    <scope>NUCLEOTIDE SEQUENCE [LARGE SCALE GENOMIC DNA]</scope>
    <source>
        <strain evidence="4">r\B97-61/B2</strain>
    </source>
</reference>
<dbReference type="PANTHER" id="PTHR10492">
    <property type="match status" value="1"/>
</dbReference>
<gene>
    <name evidence="5" type="primary">LOC108663210</name>
</gene>
<keyword evidence="1" id="KW-0378">Hydrolase</keyword>
<proteinExistence type="inferred from homology"/>
<dbReference type="InterPro" id="IPR025476">
    <property type="entry name" value="Helitron_helicase-like"/>
</dbReference>
<evidence type="ECO:0000313" key="5">
    <source>
        <dbReference type="RefSeq" id="XP_017982268.1"/>
    </source>
</evidence>
<accession>A0AB32WS10</accession>
<keyword evidence="1" id="KW-0233">DNA recombination</keyword>
<dbReference type="GO" id="GO:0043139">
    <property type="term" value="F:5'-3' DNA helicase activity"/>
    <property type="evidence" value="ECO:0007669"/>
    <property type="project" value="UniProtKB-EC"/>
</dbReference>
<dbReference type="GO" id="GO:0006281">
    <property type="term" value="P:DNA repair"/>
    <property type="evidence" value="ECO:0007669"/>
    <property type="project" value="UniProtKB-KW"/>
</dbReference>
<dbReference type="GO" id="GO:0006310">
    <property type="term" value="P:DNA recombination"/>
    <property type="evidence" value="ECO:0007669"/>
    <property type="project" value="UniProtKB-KW"/>
</dbReference>
<keyword evidence="1" id="KW-0227">DNA damage</keyword>
<dbReference type="Gene3D" id="3.40.50.300">
    <property type="entry name" value="P-loop containing nucleotide triphosphate hydrolases"/>
    <property type="match status" value="1"/>
</dbReference>
<comment type="similarity">
    <text evidence="1">Belongs to the helicase family.</text>
</comment>
<dbReference type="GO" id="GO:0005524">
    <property type="term" value="F:ATP binding"/>
    <property type="evidence" value="ECO:0007669"/>
    <property type="project" value="UniProtKB-KW"/>
</dbReference>